<protein>
    <submittedName>
        <fullName evidence="1">Uncharacterized protein</fullName>
    </submittedName>
</protein>
<proteinExistence type="predicted"/>
<sequence length="268" mass="30031">MVLTKLTQRFASAAVNGSWRDLRFFIERAGSNLRPRHVFPIFFVNLDPAGIPSVDQLDSDSDAFSPPCIPLIISMPAMTKTRREILNNSPVTEICADLWPRAWAWISHFHTYEEALSDLRRFPASDIYALYVSTILDLQVHPPTAALIHNTPGVLSVLTRAWTIFLQPQNHITDPSFHDLCRLLLNGMNTADPENLAALMDGAGPGGDMADLAALMMQHIYRVQPGREYPMSDTSLFLLRAVVKILKETGHSDGPWDRRSFQRESAGH</sequence>
<dbReference type="Proteomes" id="UP001221757">
    <property type="component" value="Unassembled WGS sequence"/>
</dbReference>
<evidence type="ECO:0000313" key="2">
    <source>
        <dbReference type="Proteomes" id="UP001221757"/>
    </source>
</evidence>
<evidence type="ECO:0000313" key="1">
    <source>
        <dbReference type="EMBL" id="KAJ7624135.1"/>
    </source>
</evidence>
<dbReference type="AlphaFoldDB" id="A0AAD7FH60"/>
<comment type="caution">
    <text evidence="1">The sequence shown here is derived from an EMBL/GenBank/DDBJ whole genome shotgun (WGS) entry which is preliminary data.</text>
</comment>
<reference evidence="1" key="1">
    <citation type="submission" date="2023-03" db="EMBL/GenBank/DDBJ databases">
        <title>Massive genome expansion in bonnet fungi (Mycena s.s.) driven by repeated elements and novel gene families across ecological guilds.</title>
        <authorList>
            <consortium name="Lawrence Berkeley National Laboratory"/>
            <person name="Harder C.B."/>
            <person name="Miyauchi S."/>
            <person name="Viragh M."/>
            <person name="Kuo A."/>
            <person name="Thoen E."/>
            <person name="Andreopoulos B."/>
            <person name="Lu D."/>
            <person name="Skrede I."/>
            <person name="Drula E."/>
            <person name="Henrissat B."/>
            <person name="Morin E."/>
            <person name="Kohler A."/>
            <person name="Barry K."/>
            <person name="LaButti K."/>
            <person name="Morin E."/>
            <person name="Salamov A."/>
            <person name="Lipzen A."/>
            <person name="Mereny Z."/>
            <person name="Hegedus B."/>
            <person name="Baldrian P."/>
            <person name="Stursova M."/>
            <person name="Weitz H."/>
            <person name="Taylor A."/>
            <person name="Grigoriev I.V."/>
            <person name="Nagy L.G."/>
            <person name="Martin F."/>
            <person name="Kauserud H."/>
        </authorList>
    </citation>
    <scope>NUCLEOTIDE SEQUENCE</scope>
    <source>
        <strain evidence="1">CBHHK067</strain>
    </source>
</reference>
<gene>
    <name evidence="1" type="ORF">B0H17DRAFT_1340437</name>
</gene>
<keyword evidence="2" id="KW-1185">Reference proteome</keyword>
<name>A0AAD7FH60_MYCRO</name>
<dbReference type="EMBL" id="JARKIE010000624">
    <property type="protein sequence ID" value="KAJ7624135.1"/>
    <property type="molecule type" value="Genomic_DNA"/>
</dbReference>
<accession>A0AAD7FH60</accession>
<organism evidence="1 2">
    <name type="scientific">Mycena rosella</name>
    <name type="common">Pink bonnet</name>
    <name type="synonym">Agaricus rosellus</name>
    <dbReference type="NCBI Taxonomy" id="1033263"/>
    <lineage>
        <taxon>Eukaryota</taxon>
        <taxon>Fungi</taxon>
        <taxon>Dikarya</taxon>
        <taxon>Basidiomycota</taxon>
        <taxon>Agaricomycotina</taxon>
        <taxon>Agaricomycetes</taxon>
        <taxon>Agaricomycetidae</taxon>
        <taxon>Agaricales</taxon>
        <taxon>Marasmiineae</taxon>
        <taxon>Mycenaceae</taxon>
        <taxon>Mycena</taxon>
    </lineage>
</organism>